<feature type="binding site" evidence="1">
    <location>
        <position position="822"/>
    </location>
    <ligand>
        <name>2-oxoglutarate</name>
        <dbReference type="ChEBI" id="CHEBI:16810"/>
    </ligand>
</feature>
<protein>
    <submittedName>
        <fullName evidence="4">Oxoglutarate/iron-dependent dioxygenase, alpha-ketoglutarate-dependent dioxygenase AlkB</fullName>
    </submittedName>
</protein>
<evidence type="ECO:0000256" key="1">
    <source>
        <dbReference type="PIRSR" id="PIRSR632852-1"/>
    </source>
</evidence>
<dbReference type="InterPro" id="IPR027450">
    <property type="entry name" value="AlkB-like"/>
</dbReference>
<feature type="region of interest" description="Disordered" evidence="2">
    <location>
        <begin position="932"/>
        <end position="976"/>
    </location>
</feature>
<dbReference type="InterPro" id="IPR037151">
    <property type="entry name" value="AlkB-like_sf"/>
</dbReference>
<dbReference type="KEGG" id="cdet:87944605"/>
<feature type="binding site" evidence="1">
    <location>
        <position position="901"/>
    </location>
    <ligand>
        <name>2-oxoglutarate</name>
        <dbReference type="ChEBI" id="CHEBI:16810"/>
    </ligand>
</feature>
<gene>
    <name evidence="4" type="ORF">CDEST_08102</name>
</gene>
<dbReference type="SUPFAM" id="SSF51197">
    <property type="entry name" value="Clavaminate synthase-like"/>
    <property type="match status" value="1"/>
</dbReference>
<dbReference type="InterPro" id="IPR005123">
    <property type="entry name" value="Oxoglu/Fe-dep_dioxygenase_dom"/>
</dbReference>
<evidence type="ECO:0000313" key="4">
    <source>
        <dbReference type="EMBL" id="WQF83088.1"/>
    </source>
</evidence>
<reference evidence="5" key="1">
    <citation type="journal article" date="2023" name="bioRxiv">
        <title>Complete genome of the Medicago anthracnose fungus, Colletotrichum destructivum, reveals a mini-chromosome-like region within a core chromosome.</title>
        <authorList>
            <person name="Lapalu N."/>
            <person name="Simon A."/>
            <person name="Lu A."/>
            <person name="Plaumann P.-L."/>
            <person name="Amselem J."/>
            <person name="Pigne S."/>
            <person name="Auger A."/>
            <person name="Koch C."/>
            <person name="Dallery J.-F."/>
            <person name="O'Connell R.J."/>
        </authorList>
    </citation>
    <scope>NUCLEOTIDE SEQUENCE [LARGE SCALE GENOMIC DNA]</scope>
    <source>
        <strain evidence="5">CBS 520.97</strain>
    </source>
</reference>
<dbReference type="PANTHER" id="PTHR31573">
    <property type="entry name" value="ALPHA-KETOGLUTARATE-DEPENDENT DIOXYGENASE ALKB HOMOLOG 2"/>
    <property type="match status" value="1"/>
</dbReference>
<evidence type="ECO:0000259" key="3">
    <source>
        <dbReference type="PROSITE" id="PS51471"/>
    </source>
</evidence>
<dbReference type="PROSITE" id="PS51471">
    <property type="entry name" value="FE2OG_OXY"/>
    <property type="match status" value="1"/>
</dbReference>
<dbReference type="GO" id="GO:0051747">
    <property type="term" value="F:cytosine C-5 DNA demethylase activity"/>
    <property type="evidence" value="ECO:0007669"/>
    <property type="project" value="TreeGrafter"/>
</dbReference>
<dbReference type="InterPro" id="IPR032852">
    <property type="entry name" value="ALKBH2"/>
</dbReference>
<keyword evidence="4" id="KW-0223">Dioxygenase</keyword>
<dbReference type="Pfam" id="PF13532">
    <property type="entry name" value="2OG-FeII_Oxy_2"/>
    <property type="match status" value="1"/>
</dbReference>
<dbReference type="GO" id="GO:0006307">
    <property type="term" value="P:DNA alkylation repair"/>
    <property type="evidence" value="ECO:0007669"/>
    <property type="project" value="TreeGrafter"/>
</dbReference>
<feature type="binding site" evidence="1">
    <location>
        <position position="905"/>
    </location>
    <ligand>
        <name>2-oxoglutarate</name>
        <dbReference type="ChEBI" id="CHEBI:16810"/>
    </ligand>
</feature>
<dbReference type="GO" id="GO:0035516">
    <property type="term" value="F:broad specificity oxidative DNA demethylase activity"/>
    <property type="evidence" value="ECO:0007669"/>
    <property type="project" value="TreeGrafter"/>
</dbReference>
<keyword evidence="5" id="KW-1185">Reference proteome</keyword>
<evidence type="ECO:0000256" key="2">
    <source>
        <dbReference type="SAM" id="MobiDB-lite"/>
    </source>
</evidence>
<evidence type="ECO:0000313" key="5">
    <source>
        <dbReference type="Proteomes" id="UP001322277"/>
    </source>
</evidence>
<dbReference type="GO" id="GO:0008198">
    <property type="term" value="F:ferrous iron binding"/>
    <property type="evidence" value="ECO:0007669"/>
    <property type="project" value="TreeGrafter"/>
</dbReference>
<feature type="binding site" evidence="1">
    <location>
        <position position="907"/>
    </location>
    <ligand>
        <name>2-oxoglutarate</name>
        <dbReference type="ChEBI" id="CHEBI:16810"/>
    </ligand>
</feature>
<organism evidence="4 5">
    <name type="scientific">Colletotrichum destructivum</name>
    <dbReference type="NCBI Taxonomy" id="34406"/>
    <lineage>
        <taxon>Eukaryota</taxon>
        <taxon>Fungi</taxon>
        <taxon>Dikarya</taxon>
        <taxon>Ascomycota</taxon>
        <taxon>Pezizomycotina</taxon>
        <taxon>Sordariomycetes</taxon>
        <taxon>Hypocreomycetidae</taxon>
        <taxon>Glomerellales</taxon>
        <taxon>Glomerellaceae</taxon>
        <taxon>Colletotrichum</taxon>
        <taxon>Colletotrichum destructivum species complex</taxon>
    </lineage>
</organism>
<accession>A0AAX4II00</accession>
<dbReference type="EMBL" id="CP137309">
    <property type="protein sequence ID" value="WQF83088.1"/>
    <property type="molecule type" value="Genomic_DNA"/>
</dbReference>
<dbReference type="Proteomes" id="UP001322277">
    <property type="component" value="Chromosome 5"/>
</dbReference>
<proteinExistence type="predicted"/>
<dbReference type="PANTHER" id="PTHR31573:SF4">
    <property type="entry name" value="FE2OG DIOXYGENASE DOMAIN-CONTAINING PROTEIN"/>
    <property type="match status" value="1"/>
</dbReference>
<dbReference type="AlphaFoldDB" id="A0AAX4II00"/>
<keyword evidence="4" id="KW-0560">Oxidoreductase</keyword>
<name>A0AAX4II00_9PEZI</name>
<feature type="binding site" evidence="1">
    <location>
        <position position="892"/>
    </location>
    <ligand>
        <name>2-oxoglutarate</name>
        <dbReference type="ChEBI" id="CHEBI:16810"/>
    </ligand>
</feature>
<sequence length="976" mass="108824">MTIVINAIRRCNKTRVVLFSSLATVATFDMAFGQTRGEEALSSVHSVENNSFIWFEPPGAMFTSHLHTRSHTAGSLTEHLLPLLFCPPSSSAQSLRTFGSSQHNSFSIPFLFMRRQRGPLLTFRNSSLSHLPASIFQTFITIYSYLPTLLTHLLLTIIFNQSFNIKHPKRCLTVSNSTPGTIRNISSSTSLYRTKPSPFLSTPFPCAFKKHIPPNPLFFAFFNATQLSGCVRLISNCLPSKGRHRSALILLHTFKSAVQLLSSTLRVQSAFQESPVTVMAASNSTLPAPLGSPPVWAENRQALCDALPYFKAHEGSMYTKDKVIKGMLLNAFATVRDFLGSEVIITTLGGGRERNSQGDLVRVREARPFILPSCHAASETNAPIGIILGKQYPGLPVEIKHSFNVLAFFIITDIWSEKDDRGFDIHKIRLEKTNRAMPSWWQLSAEMQSSTQLQELREFPTFRADCTKCRQSSKQMFIQGWTCLNAECEGSFAFTPAIDISELTVASYHASSLAWCVTCHQGSKVIFSCGWSCLNQKCSSFFNFPAGTDVNHLTYSKDFLLERTSYQVPQQPLQPPLPDTTAPGLLGTEKAMRDGIVCPECHRCARRVDWTKWSYEDPRCNFTLLAPPLPFPLANVLAESKQQQRLRSGFQSKAFNKHILQSASQANGYAMEQYLLPDPLNTDTIIGSVTVFRATPAINARAGAPDQIWDLLQHDTVRDFGFQRKPAIHVGLPSEKLTRNFLQNWGAPYKFAVNVHSRPFSEAPESIIGALKRMQWAGKQSIATTNKTIDAYAQQPGFSEIVPCDTLTSNFVDFNELLSIGYMEEDKISYHDDGEYTLGPTVATLSLGSPAQMCFKMKPSYAGKGTKVLQLPIFHGDLVVMHGTRIHQAYLHRVVPKGKRRFALTCRNIVLETIEDDDARAEAAQNSILPEVSELWDYPKDEDVESQNENAGASKRAADEPQSTTGRTTKRRKTEA</sequence>
<dbReference type="GeneID" id="87944605"/>
<feature type="domain" description="Fe2OG dioxygenase" evidence="3">
    <location>
        <begin position="813"/>
        <end position="910"/>
    </location>
</feature>
<dbReference type="Gene3D" id="2.60.120.590">
    <property type="entry name" value="Alpha-ketoglutarate-dependent dioxygenase AlkB-like"/>
    <property type="match status" value="1"/>
</dbReference>
<feature type="binding site" evidence="1">
    <location>
        <position position="831"/>
    </location>
    <ligand>
        <name>2-oxoglutarate</name>
        <dbReference type="ChEBI" id="CHEBI:16810"/>
    </ligand>
</feature>
<dbReference type="RefSeq" id="XP_062780312.1">
    <property type="nucleotide sequence ID" value="XM_062924261.1"/>
</dbReference>